<name>A0A671NM60_9TELE</name>
<organism evidence="2 3">
    <name type="scientific">Sinocyclocheilus anshuiensis</name>
    <dbReference type="NCBI Taxonomy" id="1608454"/>
    <lineage>
        <taxon>Eukaryota</taxon>
        <taxon>Metazoa</taxon>
        <taxon>Chordata</taxon>
        <taxon>Craniata</taxon>
        <taxon>Vertebrata</taxon>
        <taxon>Euteleostomi</taxon>
        <taxon>Actinopterygii</taxon>
        <taxon>Neopterygii</taxon>
        <taxon>Teleostei</taxon>
        <taxon>Ostariophysi</taxon>
        <taxon>Cypriniformes</taxon>
        <taxon>Cyprinidae</taxon>
        <taxon>Cyprininae</taxon>
        <taxon>Sinocyclocheilus</taxon>
    </lineage>
</organism>
<proteinExistence type="predicted"/>
<sequence length="232" mass="25618">MNPADRLVRLRQGNRSIEDYVEDFCGLCHQVDFNETFLKDIFRYGLGQNLSCLMPRNTPQWTLEKYIDFALQLSGSVFTVGVMEKEHDTSQKFAHVMPAKPQPAHVMPATPKPAHVMPATPGPAQTMPVKSKFTHVISTKSEPVQFMSAKPESGNIMSAPPGPARVTSAKPEPAPVMSATPSPLQVTSAKPELAHVMPAHQENLYNMAATPDHGEEACQEEFCPQDWDAGWH</sequence>
<reference evidence="2" key="2">
    <citation type="submission" date="2025-09" db="UniProtKB">
        <authorList>
            <consortium name="Ensembl"/>
        </authorList>
    </citation>
    <scope>IDENTIFICATION</scope>
</reference>
<reference evidence="2" key="1">
    <citation type="submission" date="2025-08" db="UniProtKB">
        <authorList>
            <consortium name="Ensembl"/>
        </authorList>
    </citation>
    <scope>IDENTIFICATION</scope>
</reference>
<keyword evidence="3" id="KW-1185">Reference proteome</keyword>
<protein>
    <recommendedName>
        <fullName evidence="4">Retrotransposon gag domain-containing protein</fullName>
    </recommendedName>
</protein>
<evidence type="ECO:0000313" key="3">
    <source>
        <dbReference type="Proteomes" id="UP000472260"/>
    </source>
</evidence>
<evidence type="ECO:0000256" key="1">
    <source>
        <dbReference type="SAM" id="MobiDB-lite"/>
    </source>
</evidence>
<feature type="region of interest" description="Disordered" evidence="1">
    <location>
        <begin position="153"/>
        <end position="183"/>
    </location>
</feature>
<dbReference type="Proteomes" id="UP000472260">
    <property type="component" value="Unassembled WGS sequence"/>
</dbReference>
<dbReference type="AlphaFoldDB" id="A0A671NM60"/>
<evidence type="ECO:0008006" key="4">
    <source>
        <dbReference type="Google" id="ProtNLM"/>
    </source>
</evidence>
<dbReference type="Ensembl" id="ENSSANT00000049633.1">
    <property type="protein sequence ID" value="ENSSANP00000046645.1"/>
    <property type="gene ID" value="ENSSANG00000023591.1"/>
</dbReference>
<evidence type="ECO:0000313" key="2">
    <source>
        <dbReference type="Ensembl" id="ENSSANP00000046645.1"/>
    </source>
</evidence>
<accession>A0A671NM60</accession>